<dbReference type="EMBL" id="JAAMOB010000004">
    <property type="protein sequence ID" value="KAF4114377.1"/>
    <property type="molecule type" value="Genomic_DNA"/>
</dbReference>
<protein>
    <submittedName>
        <fullName evidence="2">Uncharacterized protein</fullName>
    </submittedName>
</protein>
<feature type="compositionally biased region" description="Basic residues" evidence="1">
    <location>
        <begin position="39"/>
        <end position="51"/>
    </location>
</feature>
<sequence>MSNASTAPRIRDLSTPRSRHARDGYRSRSWHSDCSRPTFRSRHDVRSRHDRSRSDAPSPPARSRHDKRAQRCDDQSRSDDRSVVMAPVPWPDAVTETGRWAFPLPLGVFQKKVLSLLVDIRHRLKETQPASSAVHIERTDTMEDSDAQAFDTLVLQISRIGGRNTKDCVHKVLDRAREKETPFRGSKVYIAIQDGIMKFDSTATEDCIKVNVSEHLKHAPQRLGGGGFTTP</sequence>
<comment type="caution">
    <text evidence="2">The sequence shown here is derived from an EMBL/GenBank/DDBJ whole genome shotgun (WGS) entry which is preliminary data.</text>
</comment>
<feature type="compositionally biased region" description="Basic and acidic residues" evidence="1">
    <location>
        <begin position="21"/>
        <end position="34"/>
    </location>
</feature>
<reference evidence="2 3" key="1">
    <citation type="submission" date="2020-04" db="EMBL/GenBank/DDBJ databases">
        <title>Chromosome-level genome assembly of a cyprinid fish Onychostoma macrolepis by integration of Nanopore Sequencing, Bionano and Hi-C technology.</title>
        <authorList>
            <person name="Wang D."/>
        </authorList>
    </citation>
    <scope>NUCLEOTIDE SEQUENCE [LARGE SCALE GENOMIC DNA]</scope>
    <source>
        <strain evidence="2">SWU-2019</strain>
        <tissue evidence="2">Muscle</tissue>
    </source>
</reference>
<feature type="compositionally biased region" description="Basic and acidic residues" evidence="1">
    <location>
        <begin position="69"/>
        <end position="82"/>
    </location>
</feature>
<gene>
    <name evidence="2" type="ORF">G5714_004600</name>
</gene>
<evidence type="ECO:0000256" key="1">
    <source>
        <dbReference type="SAM" id="MobiDB-lite"/>
    </source>
</evidence>
<proteinExistence type="predicted"/>
<name>A0A7J6D566_9TELE</name>
<organism evidence="2 3">
    <name type="scientific">Onychostoma macrolepis</name>
    <dbReference type="NCBI Taxonomy" id="369639"/>
    <lineage>
        <taxon>Eukaryota</taxon>
        <taxon>Metazoa</taxon>
        <taxon>Chordata</taxon>
        <taxon>Craniata</taxon>
        <taxon>Vertebrata</taxon>
        <taxon>Euteleostomi</taxon>
        <taxon>Actinopterygii</taxon>
        <taxon>Neopterygii</taxon>
        <taxon>Teleostei</taxon>
        <taxon>Ostariophysi</taxon>
        <taxon>Cypriniformes</taxon>
        <taxon>Cyprinidae</taxon>
        <taxon>Acrossocheilinae</taxon>
        <taxon>Onychostoma</taxon>
    </lineage>
</organism>
<keyword evidence="3" id="KW-1185">Reference proteome</keyword>
<evidence type="ECO:0000313" key="2">
    <source>
        <dbReference type="EMBL" id="KAF4114377.1"/>
    </source>
</evidence>
<dbReference type="Proteomes" id="UP000579812">
    <property type="component" value="Unassembled WGS sequence"/>
</dbReference>
<evidence type="ECO:0000313" key="3">
    <source>
        <dbReference type="Proteomes" id="UP000579812"/>
    </source>
</evidence>
<accession>A0A7J6D566</accession>
<dbReference type="AlphaFoldDB" id="A0A7J6D566"/>
<feature type="region of interest" description="Disordered" evidence="1">
    <location>
        <begin position="1"/>
        <end position="84"/>
    </location>
</feature>